<name>A0ABW3LWV5_9GAMM</name>
<dbReference type="Gene3D" id="2.130.10.10">
    <property type="entry name" value="YVTN repeat-like/Quinoprotein amine dehydrogenase"/>
    <property type="match status" value="2"/>
</dbReference>
<dbReference type="PANTHER" id="PTHR47197">
    <property type="entry name" value="PROTEIN NIRF"/>
    <property type="match status" value="1"/>
</dbReference>
<reference evidence="3" key="1">
    <citation type="journal article" date="2019" name="Int. J. Syst. Evol. Microbiol.">
        <title>The Global Catalogue of Microorganisms (GCM) 10K type strain sequencing project: providing services to taxonomists for standard genome sequencing and annotation.</title>
        <authorList>
            <consortium name="The Broad Institute Genomics Platform"/>
            <consortium name="The Broad Institute Genome Sequencing Center for Infectious Disease"/>
            <person name="Wu L."/>
            <person name="Ma J."/>
        </authorList>
    </citation>
    <scope>NUCLEOTIDE SEQUENCE [LARGE SCALE GENOMIC DNA]</scope>
    <source>
        <strain evidence="3">CCUG 55854</strain>
    </source>
</reference>
<comment type="caution">
    <text evidence="2">The sequence shown here is derived from an EMBL/GenBank/DDBJ whole genome shotgun (WGS) entry which is preliminary data.</text>
</comment>
<keyword evidence="3" id="KW-1185">Reference proteome</keyword>
<keyword evidence="1" id="KW-0732">Signal</keyword>
<dbReference type="InterPro" id="IPR015943">
    <property type="entry name" value="WD40/YVTN_repeat-like_dom_sf"/>
</dbReference>
<dbReference type="SUPFAM" id="SSF50974">
    <property type="entry name" value="Nitrous oxide reductase, N-terminal domain"/>
    <property type="match status" value="1"/>
</dbReference>
<sequence>MPFRRLAATPALLLAMLAAPGFDAHAFDPQAGSAPARGAELLVGNKSADTLWRLSLADGRKLGQTPTAPGPHEIAVSPDGRLAVVSEYGRQAPGNTLGVYTADGRLLRRIDLGTHTRPHGMRFDADGRRLLVTTEGSDALLVVDVEGKVERAIDLGPGKGHMVALSRDGAVAYVSKVGAGTVVRVGLADGSVLEKPAGVGAEGIAVASDGRVWVSNREEGSVTVHDPVTLDVLDTLASDGFPIRVVFTPSGRHALVTNARAATLAVFDTVSRKPVALVELARPGTEYRETMLGRAALPIGAIADPSGERVYVAISGGNEIAVVDTASWTVVERWPTGDEPDALGIVPAP</sequence>
<gene>
    <name evidence="2" type="ORF">ACFQ2N_10810</name>
</gene>
<protein>
    <submittedName>
        <fullName evidence="2">Gluconolaconase</fullName>
    </submittedName>
</protein>
<evidence type="ECO:0000313" key="3">
    <source>
        <dbReference type="Proteomes" id="UP001597033"/>
    </source>
</evidence>
<accession>A0ABW3LWV5</accession>
<proteinExistence type="predicted"/>
<dbReference type="InterPro" id="IPR051200">
    <property type="entry name" value="Host-pathogen_enzymatic-act"/>
</dbReference>
<dbReference type="InterPro" id="IPR011045">
    <property type="entry name" value="N2O_reductase_N"/>
</dbReference>
<evidence type="ECO:0000256" key="1">
    <source>
        <dbReference type="SAM" id="SignalP"/>
    </source>
</evidence>
<dbReference type="EMBL" id="JBHTKN010000006">
    <property type="protein sequence ID" value="MFD1042831.1"/>
    <property type="molecule type" value="Genomic_DNA"/>
</dbReference>
<organism evidence="2 3">
    <name type="scientific">Pseudoxanthomonas kaohsiungensis</name>
    <dbReference type="NCBI Taxonomy" id="283923"/>
    <lineage>
        <taxon>Bacteria</taxon>
        <taxon>Pseudomonadati</taxon>
        <taxon>Pseudomonadota</taxon>
        <taxon>Gammaproteobacteria</taxon>
        <taxon>Lysobacterales</taxon>
        <taxon>Lysobacteraceae</taxon>
        <taxon>Pseudoxanthomonas</taxon>
    </lineage>
</organism>
<dbReference type="RefSeq" id="WP_238394438.1">
    <property type="nucleotide sequence ID" value="NZ_JBHTKN010000006.1"/>
</dbReference>
<evidence type="ECO:0000313" key="2">
    <source>
        <dbReference type="EMBL" id="MFD1042831.1"/>
    </source>
</evidence>
<feature type="chain" id="PRO_5046951317" evidence="1">
    <location>
        <begin position="27"/>
        <end position="349"/>
    </location>
</feature>
<feature type="signal peptide" evidence="1">
    <location>
        <begin position="1"/>
        <end position="26"/>
    </location>
</feature>
<dbReference type="PANTHER" id="PTHR47197:SF3">
    <property type="entry name" value="DIHYDRO-HEME D1 DEHYDROGENASE"/>
    <property type="match status" value="1"/>
</dbReference>
<dbReference type="Proteomes" id="UP001597033">
    <property type="component" value="Unassembled WGS sequence"/>
</dbReference>